<accession>A0AAV0LIC9</accession>
<proteinExistence type="predicted"/>
<keyword evidence="1" id="KW-0472">Membrane</keyword>
<keyword evidence="1" id="KW-0812">Transmembrane</keyword>
<reference evidence="2" key="1">
    <citation type="submission" date="2022-08" db="EMBL/GenBank/DDBJ databases">
        <authorList>
            <person name="Gutierrez-Valencia J."/>
        </authorList>
    </citation>
    <scope>NUCLEOTIDE SEQUENCE</scope>
</reference>
<feature type="transmembrane region" description="Helical" evidence="1">
    <location>
        <begin position="7"/>
        <end position="32"/>
    </location>
</feature>
<name>A0AAV0LIC9_9ROSI</name>
<gene>
    <name evidence="2" type="ORF">LITE_LOCUS24229</name>
</gene>
<dbReference type="AlphaFoldDB" id="A0AAV0LIC9"/>
<comment type="caution">
    <text evidence="2">The sequence shown here is derived from an EMBL/GenBank/DDBJ whole genome shotgun (WGS) entry which is preliminary data.</text>
</comment>
<keyword evidence="3" id="KW-1185">Reference proteome</keyword>
<evidence type="ECO:0000256" key="1">
    <source>
        <dbReference type="SAM" id="Phobius"/>
    </source>
</evidence>
<evidence type="ECO:0000313" key="2">
    <source>
        <dbReference type="EMBL" id="CAI0434319.1"/>
    </source>
</evidence>
<protein>
    <submittedName>
        <fullName evidence="2">Uncharacterized protein</fullName>
    </submittedName>
</protein>
<sequence length="40" mass="4945">MKKKRSIFIWYFGLNSFIPRYSIKFSFFMFMIECTSKAHI</sequence>
<dbReference type="Proteomes" id="UP001154282">
    <property type="component" value="Unassembled WGS sequence"/>
</dbReference>
<dbReference type="EMBL" id="CAMGYJ010000006">
    <property type="protein sequence ID" value="CAI0434319.1"/>
    <property type="molecule type" value="Genomic_DNA"/>
</dbReference>
<keyword evidence="1" id="KW-1133">Transmembrane helix</keyword>
<organism evidence="2 3">
    <name type="scientific">Linum tenue</name>
    <dbReference type="NCBI Taxonomy" id="586396"/>
    <lineage>
        <taxon>Eukaryota</taxon>
        <taxon>Viridiplantae</taxon>
        <taxon>Streptophyta</taxon>
        <taxon>Embryophyta</taxon>
        <taxon>Tracheophyta</taxon>
        <taxon>Spermatophyta</taxon>
        <taxon>Magnoliopsida</taxon>
        <taxon>eudicotyledons</taxon>
        <taxon>Gunneridae</taxon>
        <taxon>Pentapetalae</taxon>
        <taxon>rosids</taxon>
        <taxon>fabids</taxon>
        <taxon>Malpighiales</taxon>
        <taxon>Linaceae</taxon>
        <taxon>Linum</taxon>
    </lineage>
</organism>
<evidence type="ECO:0000313" key="3">
    <source>
        <dbReference type="Proteomes" id="UP001154282"/>
    </source>
</evidence>